<dbReference type="Proteomes" id="UP001396334">
    <property type="component" value="Unassembled WGS sequence"/>
</dbReference>
<keyword evidence="1" id="KW-1133">Transmembrane helix</keyword>
<comment type="caution">
    <text evidence="2">The sequence shown here is derived from an EMBL/GenBank/DDBJ whole genome shotgun (WGS) entry which is preliminary data.</text>
</comment>
<keyword evidence="1" id="KW-0472">Membrane</keyword>
<reference evidence="2 3" key="1">
    <citation type="journal article" date="2024" name="G3 (Bethesda)">
        <title>Genome assembly of Hibiscus sabdariffa L. provides insights into metabolisms of medicinal natural products.</title>
        <authorList>
            <person name="Kim T."/>
        </authorList>
    </citation>
    <scope>NUCLEOTIDE SEQUENCE [LARGE SCALE GENOMIC DNA]</scope>
    <source>
        <strain evidence="2">TK-2024</strain>
        <tissue evidence="2">Old leaves</tissue>
    </source>
</reference>
<protein>
    <submittedName>
        <fullName evidence="2">Uncharacterized protein</fullName>
    </submittedName>
</protein>
<proteinExistence type="predicted"/>
<accession>A0ABR2QV38</accession>
<name>A0ABR2QV38_9ROSI</name>
<keyword evidence="1" id="KW-0812">Transmembrane</keyword>
<dbReference type="EMBL" id="JBBPBN010000031">
    <property type="protein sequence ID" value="KAK9004400.1"/>
    <property type="molecule type" value="Genomic_DNA"/>
</dbReference>
<keyword evidence="3" id="KW-1185">Reference proteome</keyword>
<feature type="transmembrane region" description="Helical" evidence="1">
    <location>
        <begin position="28"/>
        <end position="49"/>
    </location>
</feature>
<evidence type="ECO:0000256" key="1">
    <source>
        <dbReference type="SAM" id="Phobius"/>
    </source>
</evidence>
<sequence>MENSYKLAILIVVLLAFGTGNKIMGKQVLGRICVIGMCFQIAQIIYARVNAYANSHQMEMDCVRALPIVFAIILALRHKNQLESDPE</sequence>
<evidence type="ECO:0000313" key="2">
    <source>
        <dbReference type="EMBL" id="KAK9004400.1"/>
    </source>
</evidence>
<gene>
    <name evidence="2" type="ORF">V6N11_002202</name>
</gene>
<evidence type="ECO:0000313" key="3">
    <source>
        <dbReference type="Proteomes" id="UP001396334"/>
    </source>
</evidence>
<organism evidence="2 3">
    <name type="scientific">Hibiscus sabdariffa</name>
    <name type="common">roselle</name>
    <dbReference type="NCBI Taxonomy" id="183260"/>
    <lineage>
        <taxon>Eukaryota</taxon>
        <taxon>Viridiplantae</taxon>
        <taxon>Streptophyta</taxon>
        <taxon>Embryophyta</taxon>
        <taxon>Tracheophyta</taxon>
        <taxon>Spermatophyta</taxon>
        <taxon>Magnoliopsida</taxon>
        <taxon>eudicotyledons</taxon>
        <taxon>Gunneridae</taxon>
        <taxon>Pentapetalae</taxon>
        <taxon>rosids</taxon>
        <taxon>malvids</taxon>
        <taxon>Malvales</taxon>
        <taxon>Malvaceae</taxon>
        <taxon>Malvoideae</taxon>
        <taxon>Hibiscus</taxon>
    </lineage>
</organism>